<feature type="compositionally biased region" description="Acidic residues" evidence="11">
    <location>
        <begin position="444"/>
        <end position="458"/>
    </location>
</feature>
<comment type="function">
    <text evidence="10">Required for the first step of diphthamide biosynthesis, a post-translational modification of histidine which occurs in elongation factor 2. DPH1 and DPH2 transfer a 3-amino-3-carboxypropyl (ACP) group from S-adenosyl-L-methionine (SAM) to a histidine residue, the reaction is assisted by a reduction system comprising DPH3 and a NADH-dependent reductase. Facilitates the reduction of the catalytic iron-sulfur cluster found in the DPH1 subunit.</text>
</comment>
<feature type="compositionally biased region" description="Basic and acidic residues" evidence="11">
    <location>
        <begin position="409"/>
        <end position="443"/>
    </location>
</feature>
<accession>G2QJW0</accession>
<dbReference type="OMA" id="QIWNENH"/>
<feature type="region of interest" description="Disordered" evidence="11">
    <location>
        <begin position="408"/>
        <end position="510"/>
    </location>
</feature>
<dbReference type="InterPro" id="IPR016435">
    <property type="entry name" value="DPH1/DPH2"/>
</dbReference>
<comment type="function">
    <text evidence="9">Required for the first step of diphthamide biosynthesis, a post-translational modification of histidine which occurs in elongation factor 2. DPH1 and DPH2 transfer a 3-amino-3-carboxypropyl (ACP) group from S-adenosyl-L-methionine (SAM) to a histidine residue, the reaction is assisted by a reduction system comprising DPH3 and a NADH-dependent reductase, predominantly CBR1. Facilitates the reduction of the catalytic iron-sulfur cluster found in the DPH1 subunit.</text>
</comment>
<dbReference type="FunFam" id="3.40.50.11860:FF:000001">
    <property type="entry name" value="2-(3-amino-3-carboxypropyl)histidine synthase subunit 2"/>
    <property type="match status" value="1"/>
</dbReference>
<organism evidence="12 13">
    <name type="scientific">Thermothelomyces thermophilus (strain ATCC 42464 / BCRC 31852 / DSM 1799)</name>
    <name type="common">Sporotrichum thermophile</name>
    <dbReference type="NCBI Taxonomy" id="573729"/>
    <lineage>
        <taxon>Eukaryota</taxon>
        <taxon>Fungi</taxon>
        <taxon>Dikarya</taxon>
        <taxon>Ascomycota</taxon>
        <taxon>Pezizomycotina</taxon>
        <taxon>Sordariomycetes</taxon>
        <taxon>Sordariomycetidae</taxon>
        <taxon>Sordariales</taxon>
        <taxon>Chaetomiaceae</taxon>
        <taxon>Thermothelomyces</taxon>
    </lineage>
</organism>
<keyword evidence="5 10" id="KW-0479">Metal-binding</keyword>
<dbReference type="GO" id="GO:0005737">
    <property type="term" value="C:cytoplasm"/>
    <property type="evidence" value="ECO:0007669"/>
    <property type="project" value="UniProtKB-SubCell"/>
</dbReference>
<evidence type="ECO:0000256" key="10">
    <source>
        <dbReference type="RuleBase" id="RU364133"/>
    </source>
</evidence>
<dbReference type="InterPro" id="IPR010014">
    <property type="entry name" value="DHP2"/>
</dbReference>
<evidence type="ECO:0000256" key="8">
    <source>
        <dbReference type="ARBA" id="ARBA00034128"/>
    </source>
</evidence>
<evidence type="ECO:0000256" key="11">
    <source>
        <dbReference type="SAM" id="MobiDB-lite"/>
    </source>
</evidence>
<evidence type="ECO:0000256" key="9">
    <source>
        <dbReference type="ARBA" id="ARBA00054092"/>
    </source>
</evidence>
<keyword evidence="10" id="KW-0963">Cytoplasm</keyword>
<evidence type="ECO:0000256" key="4">
    <source>
        <dbReference type="ARBA" id="ARBA00021914"/>
    </source>
</evidence>
<dbReference type="UniPathway" id="UPA00559"/>
<evidence type="ECO:0000256" key="6">
    <source>
        <dbReference type="ARBA" id="ARBA00023004"/>
    </source>
</evidence>
<dbReference type="PANTHER" id="PTHR10762">
    <property type="entry name" value="DIPHTHAMIDE BIOSYNTHESIS PROTEIN"/>
    <property type="match status" value="1"/>
</dbReference>
<comment type="subcellular location">
    <subcellularLocation>
        <location evidence="10">Cytoplasm</location>
    </subcellularLocation>
</comment>
<dbReference type="Pfam" id="PF01866">
    <property type="entry name" value="Diphthamide_syn"/>
    <property type="match status" value="1"/>
</dbReference>
<dbReference type="HOGENOM" id="CLU_015210_1_1_1"/>
<comment type="cofactor">
    <cofactor evidence="1">
        <name>[4Fe-4S] cluster</name>
        <dbReference type="ChEBI" id="CHEBI:49883"/>
    </cofactor>
</comment>
<dbReference type="OrthoDB" id="449241at2759"/>
<dbReference type="FunFam" id="3.40.50.11840:FF:000002">
    <property type="entry name" value="2-(3-amino-3-carboxypropyl)histidine synthase subunit 2"/>
    <property type="match status" value="1"/>
</dbReference>
<evidence type="ECO:0000256" key="3">
    <source>
        <dbReference type="ARBA" id="ARBA00006179"/>
    </source>
</evidence>
<comment type="pathway">
    <text evidence="2 10">Protein modification; peptidyl-diphthamide biosynthesis.</text>
</comment>
<dbReference type="InterPro" id="IPR042265">
    <property type="entry name" value="DPH1/DPH2_3"/>
</dbReference>
<dbReference type="EMBL" id="CP003006">
    <property type="protein sequence ID" value="AEO59866.1"/>
    <property type="molecule type" value="Genomic_DNA"/>
</dbReference>
<comment type="similarity">
    <text evidence="3 10">Belongs to the DPH1/DPH2 family. DPH2 subfamily.</text>
</comment>
<dbReference type="eggNOG" id="KOG2648">
    <property type="taxonomic scope" value="Eukaryota"/>
</dbReference>
<dbReference type="KEGG" id="mtm:MYCTH_2308475"/>
<dbReference type="NCBIfam" id="TIGR00272">
    <property type="entry name" value="DPH2"/>
    <property type="match status" value="1"/>
</dbReference>
<proteinExistence type="inferred from homology"/>
<gene>
    <name evidence="12" type="ORF">MYCTH_2308475</name>
</gene>
<sequence>MTAELSAAPVLSTPAEHVFEYAVTSPEADAQAPPKSDDELRAVYEIARTAREVRQGGWKRIALQFPDHMLRDGPRVVQALNAELESLGRSGDPSERPEKIYILADTSYSACCVDEIAAEHVNADVVVHYGRSCLSPTSRLPVVYVFTHHDLDHGETLAAFEKQYPDKDAEVVLMADVTYQDHVPALASELHKRGYANLLSTAIVHDPTGAIPNRKLVLPGGEATDADPSAVDLKSHSIFHISTPPTALLLALSSRVRDLHIHPTTDPTSGATSSAAAFSTARLLGRRYARLLTLASAGIIGILVNTLSVANYLSSVEAIRARIAAAGKKSYTVVVGKLNPAKLANFAEVEGWVVVGCWESSLVEDGDADGYYRPIVTPFELDLALVGDDRRVWTGEWWGGIEVLGRASGMEKEEKVSGEEAGVRGKMEMGGENERVNGSRDEDRNDEEEEEEDEEESAPPEFDLRTGKLVSHSRPMRSGTTRANGKAKQEGGTRPEEGQARSSSALALRPKAELATVNGVVSPGAEYLRSQRTWQGLGSDYVMEESAAIEEGRSGVARGYTVGEAAERR</sequence>
<dbReference type="GO" id="GO:0017183">
    <property type="term" value="P:protein histidyl modification to diphthamide"/>
    <property type="evidence" value="ECO:0007669"/>
    <property type="project" value="UniProtKB-UniPathway"/>
</dbReference>
<dbReference type="GO" id="GO:0090560">
    <property type="term" value="F:2-(3-amino-3-carboxypropyl)histidine synthase activity"/>
    <property type="evidence" value="ECO:0007669"/>
    <property type="project" value="InterPro"/>
</dbReference>
<dbReference type="GO" id="GO:0051536">
    <property type="term" value="F:iron-sulfur cluster binding"/>
    <property type="evidence" value="ECO:0007669"/>
    <property type="project" value="UniProtKB-KW"/>
</dbReference>
<dbReference type="Proteomes" id="UP000007322">
    <property type="component" value="Chromosome 5"/>
</dbReference>
<dbReference type="GeneID" id="11507217"/>
<dbReference type="STRING" id="573729.G2QJW0"/>
<protein>
    <recommendedName>
        <fullName evidence="4 10">2-(3-amino-3-carboxypropyl)histidine synthase subunit 2</fullName>
    </recommendedName>
</protein>
<feature type="compositionally biased region" description="Basic and acidic residues" evidence="11">
    <location>
        <begin position="487"/>
        <end position="499"/>
    </location>
</feature>
<evidence type="ECO:0000256" key="5">
    <source>
        <dbReference type="ARBA" id="ARBA00022723"/>
    </source>
</evidence>
<evidence type="ECO:0000256" key="7">
    <source>
        <dbReference type="ARBA" id="ARBA00023014"/>
    </source>
</evidence>
<dbReference type="InParanoid" id="G2QJW0"/>
<dbReference type="VEuPathDB" id="FungiDB:MYCTH_2308475"/>
<evidence type="ECO:0000256" key="1">
    <source>
        <dbReference type="ARBA" id="ARBA00001966"/>
    </source>
</evidence>
<dbReference type="GO" id="GO:0046872">
    <property type="term" value="F:metal ion binding"/>
    <property type="evidence" value="ECO:0007669"/>
    <property type="project" value="UniProtKB-KW"/>
</dbReference>
<dbReference type="AlphaFoldDB" id="G2QJW0"/>
<name>G2QJW0_THET4</name>
<keyword evidence="7 10" id="KW-0411">Iron-sulfur</keyword>
<dbReference type="PANTHER" id="PTHR10762:SF2">
    <property type="entry name" value="2-(3-AMINO-3-CARBOXYPROPYL)HISTIDINE SYNTHASE SUBUNIT 2"/>
    <property type="match status" value="1"/>
</dbReference>
<dbReference type="RefSeq" id="XP_003665111.1">
    <property type="nucleotide sequence ID" value="XM_003665063.1"/>
</dbReference>
<dbReference type="SFLD" id="SFLDG01121">
    <property type="entry name" value="Diphthamide_biosynthesis"/>
    <property type="match status" value="1"/>
</dbReference>
<evidence type="ECO:0000256" key="2">
    <source>
        <dbReference type="ARBA" id="ARBA00005156"/>
    </source>
</evidence>
<dbReference type="InterPro" id="IPR042263">
    <property type="entry name" value="DPH1/DPH2_1"/>
</dbReference>
<keyword evidence="6 10" id="KW-0408">Iron</keyword>
<comment type="subunit">
    <text evidence="8">Component of the 2-(3-amino-3-carboxypropyl)histidine synthase complex composed of DPH1, DPH2, DPH3 and a NADH-dependent reductase, predominantly CBR1.</text>
</comment>
<evidence type="ECO:0000313" key="13">
    <source>
        <dbReference type="Proteomes" id="UP000007322"/>
    </source>
</evidence>
<keyword evidence="13" id="KW-1185">Reference proteome</keyword>
<dbReference type="SFLD" id="SFLDS00032">
    <property type="entry name" value="Radical_SAM_3-amino-3-carboxyp"/>
    <property type="match status" value="1"/>
</dbReference>
<dbReference type="SFLD" id="SFLDF00408">
    <property type="entry name" value="Diphthamide_biosynthesis_famil"/>
    <property type="match status" value="1"/>
</dbReference>
<dbReference type="FunCoup" id="G2QJW0">
    <property type="interactions" value="899"/>
</dbReference>
<dbReference type="Gene3D" id="3.40.50.11860">
    <property type="entry name" value="Diphthamide synthesis DPH1/DPH2 domain 3"/>
    <property type="match status" value="1"/>
</dbReference>
<evidence type="ECO:0000313" key="12">
    <source>
        <dbReference type="EMBL" id="AEO59866.1"/>
    </source>
</evidence>
<dbReference type="Gene3D" id="3.40.50.11840">
    <property type="entry name" value="Diphthamide synthesis DPH1/DPH2 domain 1"/>
    <property type="match status" value="1"/>
</dbReference>
<dbReference type="NCBIfam" id="TIGR00322">
    <property type="entry name" value="diphth2_R"/>
    <property type="match status" value="1"/>
</dbReference>
<reference evidence="12 13" key="1">
    <citation type="journal article" date="2011" name="Nat. Biotechnol.">
        <title>Comparative genomic analysis of the thermophilic biomass-degrading fungi Myceliophthora thermophila and Thielavia terrestris.</title>
        <authorList>
            <person name="Berka R.M."/>
            <person name="Grigoriev I.V."/>
            <person name="Otillar R."/>
            <person name="Salamov A."/>
            <person name="Grimwood J."/>
            <person name="Reid I."/>
            <person name="Ishmael N."/>
            <person name="John T."/>
            <person name="Darmond C."/>
            <person name="Moisan M.-C."/>
            <person name="Henrissat B."/>
            <person name="Coutinho P.M."/>
            <person name="Lombard V."/>
            <person name="Natvig D.O."/>
            <person name="Lindquist E."/>
            <person name="Schmutz J."/>
            <person name="Lucas S."/>
            <person name="Harris P."/>
            <person name="Powlowski J."/>
            <person name="Bellemare A."/>
            <person name="Taylor D."/>
            <person name="Butler G."/>
            <person name="de Vries R.P."/>
            <person name="Allijn I.E."/>
            <person name="van den Brink J."/>
            <person name="Ushinsky S."/>
            <person name="Storms R."/>
            <person name="Powell A.J."/>
            <person name="Paulsen I.T."/>
            <person name="Elbourne L.D.H."/>
            <person name="Baker S.E."/>
            <person name="Magnuson J."/>
            <person name="LaBoissiere S."/>
            <person name="Clutterbuck A.J."/>
            <person name="Martinez D."/>
            <person name="Wogulis M."/>
            <person name="de Leon A.L."/>
            <person name="Rey M.W."/>
            <person name="Tsang A."/>
        </authorList>
    </citation>
    <scope>NUCLEOTIDE SEQUENCE [LARGE SCALE GENOMIC DNA]</scope>
    <source>
        <strain evidence="13">ATCC 42464 / BCRC 31852 / DSM 1799</strain>
    </source>
</reference>